<dbReference type="Proteomes" id="UP000077755">
    <property type="component" value="Chromosome 5"/>
</dbReference>
<feature type="region of interest" description="Disordered" evidence="1">
    <location>
        <begin position="143"/>
        <end position="169"/>
    </location>
</feature>
<accession>A0A161YP46</accession>
<gene>
    <name evidence="2" type="ORF">DCAR_0521666</name>
</gene>
<reference evidence="2" key="1">
    <citation type="journal article" date="2016" name="Nat. Genet.">
        <title>A high-quality carrot genome assembly provides new insights into carotenoid accumulation and asterid genome evolution.</title>
        <authorList>
            <person name="Iorizzo M."/>
            <person name="Ellison S."/>
            <person name="Senalik D."/>
            <person name="Zeng P."/>
            <person name="Satapoomin P."/>
            <person name="Huang J."/>
            <person name="Bowman M."/>
            <person name="Iovene M."/>
            <person name="Sanseverino W."/>
            <person name="Cavagnaro P."/>
            <person name="Yildiz M."/>
            <person name="Macko-Podgorni A."/>
            <person name="Moranska E."/>
            <person name="Grzebelus E."/>
            <person name="Grzebelus D."/>
            <person name="Ashrafi H."/>
            <person name="Zheng Z."/>
            <person name="Cheng S."/>
            <person name="Spooner D."/>
            <person name="Van Deynze A."/>
            <person name="Simon P."/>
        </authorList>
    </citation>
    <scope>NUCLEOTIDE SEQUENCE</scope>
    <source>
        <tissue evidence="2">Leaf</tissue>
    </source>
</reference>
<name>A0A161YP46_DAUCS</name>
<evidence type="ECO:0000313" key="2">
    <source>
        <dbReference type="EMBL" id="WOH02277.1"/>
    </source>
</evidence>
<feature type="compositionally biased region" description="Basic and acidic residues" evidence="1">
    <location>
        <begin position="160"/>
        <end position="169"/>
    </location>
</feature>
<dbReference type="PANTHER" id="PTHR34686:SF5">
    <property type="entry name" value="OS05G0451300 PROTEIN"/>
    <property type="match status" value="1"/>
</dbReference>
<feature type="region of interest" description="Disordered" evidence="1">
    <location>
        <begin position="1"/>
        <end position="47"/>
    </location>
</feature>
<organism evidence="2 3">
    <name type="scientific">Daucus carota subsp. sativus</name>
    <name type="common">Carrot</name>
    <dbReference type="NCBI Taxonomy" id="79200"/>
    <lineage>
        <taxon>Eukaryota</taxon>
        <taxon>Viridiplantae</taxon>
        <taxon>Streptophyta</taxon>
        <taxon>Embryophyta</taxon>
        <taxon>Tracheophyta</taxon>
        <taxon>Spermatophyta</taxon>
        <taxon>Magnoliopsida</taxon>
        <taxon>eudicotyledons</taxon>
        <taxon>Gunneridae</taxon>
        <taxon>Pentapetalae</taxon>
        <taxon>asterids</taxon>
        <taxon>campanulids</taxon>
        <taxon>Apiales</taxon>
        <taxon>Apiaceae</taxon>
        <taxon>Apioideae</taxon>
        <taxon>Scandiceae</taxon>
        <taxon>Daucinae</taxon>
        <taxon>Daucus</taxon>
        <taxon>Daucus sect. Daucus</taxon>
    </lineage>
</organism>
<evidence type="ECO:0000313" key="3">
    <source>
        <dbReference type="Proteomes" id="UP000077755"/>
    </source>
</evidence>
<dbReference type="KEGG" id="dcr:108220247"/>
<evidence type="ECO:0000256" key="1">
    <source>
        <dbReference type="SAM" id="MobiDB-lite"/>
    </source>
</evidence>
<dbReference type="OMA" id="HVYKGNP"/>
<dbReference type="EMBL" id="CP093347">
    <property type="protein sequence ID" value="WOH02277.1"/>
    <property type="molecule type" value="Genomic_DNA"/>
</dbReference>
<feature type="compositionally biased region" description="Basic and acidic residues" evidence="1">
    <location>
        <begin position="1"/>
        <end position="30"/>
    </location>
</feature>
<reference evidence="2" key="2">
    <citation type="submission" date="2022-03" db="EMBL/GenBank/DDBJ databases">
        <title>Draft title - Genomic analysis of global carrot germplasm unveils the trajectory of domestication and the origin of high carotenoid orange carrot.</title>
        <authorList>
            <person name="Iorizzo M."/>
            <person name="Ellison S."/>
            <person name="Senalik D."/>
            <person name="Macko-Podgorni A."/>
            <person name="Grzebelus D."/>
            <person name="Bostan H."/>
            <person name="Rolling W."/>
            <person name="Curaba J."/>
            <person name="Simon P."/>
        </authorList>
    </citation>
    <scope>NUCLEOTIDE SEQUENCE</scope>
    <source>
        <tissue evidence="2">Leaf</tissue>
    </source>
</reference>
<keyword evidence="3" id="KW-1185">Reference proteome</keyword>
<protein>
    <submittedName>
        <fullName evidence="2">Uncharacterized protein</fullName>
    </submittedName>
</protein>
<sequence>MANFERPSRSDARLSSEEASKIEGETRDYFDGIAPQRHAKPQRSEYSAKYNDAQFDGHENDVIPEYLEFQHLEKDDPQKLVYKGSAVPEEFVETEYYKDLSGIDKQHHTTGTGFIKMDNSGGKSFSLDSDSITDELHASCKGNPATNDWIPDSGKMADFVSDKPGRSEN</sequence>
<dbReference type="PANTHER" id="PTHR34686">
    <property type="entry name" value="MATERNAL EFFECT EMBRYO ARREST PROTEIN"/>
    <property type="match status" value="1"/>
</dbReference>
<dbReference type="AlphaFoldDB" id="A0A161YP46"/>
<proteinExistence type="predicted"/>
<dbReference type="Gramene" id="KZM95699">
    <property type="protein sequence ID" value="KZM95699"/>
    <property type="gene ID" value="DCAR_018941"/>
</dbReference>
<dbReference type="OrthoDB" id="1918800at2759"/>